<dbReference type="Proteomes" id="UP000531594">
    <property type="component" value="Unassembled WGS sequence"/>
</dbReference>
<evidence type="ECO:0000313" key="2">
    <source>
        <dbReference type="Proteomes" id="UP000531594"/>
    </source>
</evidence>
<gene>
    <name evidence="1" type="ORF">HNR53_001704</name>
</gene>
<protein>
    <submittedName>
        <fullName evidence="1">Uncharacterized protein</fullName>
    </submittedName>
</protein>
<sequence>MKITRICLLETNHNEEIDHLTQNISCKKPRITTKGGEILVTKFLRKSDQ</sequence>
<reference evidence="1 2" key="1">
    <citation type="submission" date="2020-08" db="EMBL/GenBank/DDBJ databases">
        <title>Genomic Encyclopedia of Type Strains, Phase IV (KMG-IV): sequencing the most valuable type-strain genomes for metagenomic binning, comparative biology and taxonomic classification.</title>
        <authorList>
            <person name="Goeker M."/>
        </authorList>
    </citation>
    <scope>NUCLEOTIDE SEQUENCE [LARGE SCALE GENOMIC DNA]</scope>
    <source>
        <strain evidence="1 2">DSM 5391</strain>
    </source>
</reference>
<organism evidence="1 2">
    <name type="scientific">Bacillus benzoevorans</name>
    <dbReference type="NCBI Taxonomy" id="1456"/>
    <lineage>
        <taxon>Bacteria</taxon>
        <taxon>Bacillati</taxon>
        <taxon>Bacillota</taxon>
        <taxon>Bacilli</taxon>
        <taxon>Bacillales</taxon>
        <taxon>Bacillaceae</taxon>
        <taxon>Bacillus</taxon>
    </lineage>
</organism>
<proteinExistence type="predicted"/>
<accession>A0A7X0LW88</accession>
<comment type="caution">
    <text evidence="1">The sequence shown here is derived from an EMBL/GenBank/DDBJ whole genome shotgun (WGS) entry which is preliminary data.</text>
</comment>
<keyword evidence="2" id="KW-1185">Reference proteome</keyword>
<dbReference type="AlphaFoldDB" id="A0A7X0LW88"/>
<evidence type="ECO:0000313" key="1">
    <source>
        <dbReference type="EMBL" id="MBB6445094.1"/>
    </source>
</evidence>
<name>A0A7X0LW88_9BACI</name>
<dbReference type="EMBL" id="JACHGK010000004">
    <property type="protein sequence ID" value="MBB6445094.1"/>
    <property type="molecule type" value="Genomic_DNA"/>
</dbReference>